<sequence>MSIACPSTAPAILAVHGIQGTQRSWLPVVQASSLSPHWQTPDLRGRGDAHYGTCQQDYELSQFVHDLRIPIAALSATTPYVLAGWSLGVSIVLQTCLTLLDEQAVLPQALVLISGTPSLNQTRWFKSEHTPALLQEIAEREQRLGLSQAAGHQDVAWTWLANRHHDQYAQLPRISIPSLIIHGDQDQDCPIEHARLLAQALPQASLHSLPGAGHSLLSSHPDRIASLIDSFCTARTTT</sequence>
<dbReference type="InterPro" id="IPR000073">
    <property type="entry name" value="AB_hydrolase_1"/>
</dbReference>
<reference evidence="2 3" key="1">
    <citation type="submission" date="2020-02" db="EMBL/GenBank/DDBJ databases">
        <title>Partial ammonium oxidation to N2 by heterotrophic bacteria.</title>
        <authorList>
            <person name="Wu M."/>
        </authorList>
    </citation>
    <scope>NUCLEOTIDE SEQUENCE [LARGE SCALE GENOMIC DNA]</scope>
    <source>
        <strain evidence="2 3">HO-1</strain>
    </source>
</reference>
<evidence type="ECO:0000313" key="3">
    <source>
        <dbReference type="Proteomes" id="UP000826050"/>
    </source>
</evidence>
<dbReference type="InterPro" id="IPR050266">
    <property type="entry name" value="AB_hydrolase_sf"/>
</dbReference>
<keyword evidence="3" id="KW-1185">Reference proteome</keyword>
<dbReference type="RefSeq" id="WP_131070804.1">
    <property type="nucleotide sequence ID" value="NZ_CP049362.1"/>
</dbReference>
<protein>
    <submittedName>
        <fullName evidence="2">Alpha/beta hydrolase</fullName>
    </submittedName>
</protein>
<evidence type="ECO:0000259" key="1">
    <source>
        <dbReference type="Pfam" id="PF12697"/>
    </source>
</evidence>
<dbReference type="Proteomes" id="UP000826050">
    <property type="component" value="Chromosome"/>
</dbReference>
<keyword evidence="2" id="KW-0378">Hydrolase</keyword>
<dbReference type="SUPFAM" id="SSF53474">
    <property type="entry name" value="alpha/beta-Hydrolases"/>
    <property type="match status" value="1"/>
</dbReference>
<evidence type="ECO:0000313" key="2">
    <source>
        <dbReference type="EMBL" id="QXX79797.1"/>
    </source>
</evidence>
<dbReference type="PANTHER" id="PTHR43798">
    <property type="entry name" value="MONOACYLGLYCEROL LIPASE"/>
    <property type="match status" value="1"/>
</dbReference>
<dbReference type="Gene3D" id="3.40.50.1820">
    <property type="entry name" value="alpha/beta hydrolase"/>
    <property type="match status" value="1"/>
</dbReference>
<dbReference type="GO" id="GO:0016787">
    <property type="term" value="F:hydrolase activity"/>
    <property type="evidence" value="ECO:0007669"/>
    <property type="project" value="UniProtKB-KW"/>
</dbReference>
<accession>A0ABX8SXF9</accession>
<organism evidence="2 3">
    <name type="scientific">Alcaligenes ammonioxydans</name>
    <dbReference type="NCBI Taxonomy" id="2582914"/>
    <lineage>
        <taxon>Bacteria</taxon>
        <taxon>Pseudomonadati</taxon>
        <taxon>Pseudomonadota</taxon>
        <taxon>Betaproteobacteria</taxon>
        <taxon>Burkholderiales</taxon>
        <taxon>Alcaligenaceae</taxon>
        <taxon>Alcaligenes</taxon>
    </lineage>
</organism>
<name>A0ABX8SXF9_9BURK</name>
<dbReference type="EMBL" id="CP049362">
    <property type="protein sequence ID" value="QXX79797.1"/>
    <property type="molecule type" value="Genomic_DNA"/>
</dbReference>
<dbReference type="InterPro" id="IPR029058">
    <property type="entry name" value="AB_hydrolase_fold"/>
</dbReference>
<proteinExistence type="predicted"/>
<dbReference type="PANTHER" id="PTHR43798:SF33">
    <property type="entry name" value="HYDROLASE, PUTATIVE (AFU_ORTHOLOGUE AFUA_2G14860)-RELATED"/>
    <property type="match status" value="1"/>
</dbReference>
<dbReference type="Pfam" id="PF12697">
    <property type="entry name" value="Abhydrolase_6"/>
    <property type="match status" value="1"/>
</dbReference>
<gene>
    <name evidence="2" type="ORF">FE795_12765</name>
</gene>
<feature type="domain" description="AB hydrolase-1" evidence="1">
    <location>
        <begin position="12"/>
        <end position="226"/>
    </location>
</feature>